<sequence length="300" mass="32991">MVEIRLLVDCKNHLGEGPLWDVGDQRLYWVDSTACEIWSCREDGSDRLTYYLPTYIGSMALRESGGAVVALANGFNFYDFDTQEVTPIANPLQDKENYRFNDGKVDRAGRFFAGTMGYDFDPLNVNVSREPSANGSLYRLDPDLSVTEIDTGMICSNGPCWSPDSETFFFGDSEHKVIWAYDYDLATGEATNKRVHCSDTNFARTVDGATVDSQGFLWNAKVLGGRIIRYAPDGSIDRQIALPVRNVTSVMFGGPNLDILYFTSMAKPVRGVPSTQPGAGGLFAIYGLGVTGLPETRFAG</sequence>
<accession>A0A0B4CVV9</accession>
<comment type="similarity">
    <text evidence="6">Belongs to the SMP-30/CGR1 family.</text>
</comment>
<dbReference type="PRINTS" id="PR01791">
    <property type="entry name" value="REGUCALCIN"/>
</dbReference>
<evidence type="ECO:0000256" key="9">
    <source>
        <dbReference type="ARBA" id="ARBA00022490"/>
    </source>
</evidence>
<comment type="cofactor">
    <cofactor evidence="2">
        <name>Ca(2+)</name>
        <dbReference type="ChEBI" id="CHEBI:29108"/>
    </cofactor>
</comment>
<evidence type="ECO:0000313" key="18">
    <source>
        <dbReference type="Proteomes" id="UP000031196"/>
    </source>
</evidence>
<keyword evidence="11" id="KW-0378">Hydrolase</keyword>
<evidence type="ECO:0000259" key="16">
    <source>
        <dbReference type="Pfam" id="PF08450"/>
    </source>
</evidence>
<dbReference type="AlphaFoldDB" id="A0A0B4CVV9"/>
<comment type="subcellular location">
    <subcellularLocation>
        <location evidence="5">Cytoplasm</location>
    </subcellularLocation>
</comment>
<keyword evidence="15" id="KW-0862">Zinc</keyword>
<dbReference type="PANTHER" id="PTHR10907:SF47">
    <property type="entry name" value="REGUCALCIN"/>
    <property type="match status" value="1"/>
</dbReference>
<comment type="cofactor">
    <cofactor evidence="15">
        <name>Zn(2+)</name>
        <dbReference type="ChEBI" id="CHEBI:29105"/>
    </cofactor>
    <text evidence="15">Binds 1 divalent metal cation per subunit.</text>
</comment>
<evidence type="ECO:0000256" key="14">
    <source>
        <dbReference type="PIRSR" id="PIRSR605511-1"/>
    </source>
</evidence>
<evidence type="ECO:0000256" key="15">
    <source>
        <dbReference type="PIRSR" id="PIRSR605511-2"/>
    </source>
</evidence>
<evidence type="ECO:0000256" key="8">
    <source>
        <dbReference type="ARBA" id="ARBA00016808"/>
    </source>
</evidence>
<dbReference type="GO" id="GO:0005509">
    <property type="term" value="F:calcium ion binding"/>
    <property type="evidence" value="ECO:0007669"/>
    <property type="project" value="InterPro"/>
</dbReference>
<evidence type="ECO:0000256" key="10">
    <source>
        <dbReference type="ARBA" id="ARBA00022723"/>
    </source>
</evidence>
<evidence type="ECO:0000256" key="6">
    <source>
        <dbReference type="ARBA" id="ARBA00008853"/>
    </source>
</evidence>
<dbReference type="GO" id="GO:0030234">
    <property type="term" value="F:enzyme regulator activity"/>
    <property type="evidence" value="ECO:0007669"/>
    <property type="project" value="InterPro"/>
</dbReference>
<dbReference type="OrthoDB" id="2633250at2"/>
<proteinExistence type="inferred from homology"/>
<reference evidence="17 18" key="1">
    <citation type="submission" date="2014-12" db="EMBL/GenBank/DDBJ databases">
        <title>Genome sequencing of Arthrobacter phenanthrenivorans SWC37.</title>
        <authorList>
            <person name="Tan P.W."/>
            <person name="Chan K.-G."/>
        </authorList>
    </citation>
    <scope>NUCLEOTIDE SEQUENCE [LARGE SCALE GENOMIC DNA]</scope>
    <source>
        <strain evidence="17 18">SWC37</strain>
    </source>
</reference>
<dbReference type="Pfam" id="PF08450">
    <property type="entry name" value="SGL"/>
    <property type="match status" value="1"/>
</dbReference>
<feature type="binding site" evidence="15">
    <location>
        <position position="207"/>
    </location>
    <ligand>
        <name>a divalent metal cation</name>
        <dbReference type="ChEBI" id="CHEBI:60240"/>
    </ligand>
</feature>
<protein>
    <recommendedName>
        <fullName evidence="8">Regucalcin</fullName>
        <ecNumber evidence="7">3.1.1.17</ecNumber>
    </recommendedName>
    <alternativeName>
        <fullName evidence="13">Gluconolactonase</fullName>
    </alternativeName>
</protein>
<feature type="binding site" evidence="15">
    <location>
        <position position="99"/>
    </location>
    <ligand>
        <name>substrate</name>
    </ligand>
</feature>
<dbReference type="GO" id="GO:0004341">
    <property type="term" value="F:gluconolactonase activity"/>
    <property type="evidence" value="ECO:0007669"/>
    <property type="project" value="UniProtKB-EC"/>
</dbReference>
<evidence type="ECO:0000256" key="11">
    <source>
        <dbReference type="ARBA" id="ARBA00022801"/>
    </source>
</evidence>
<dbReference type="InterPro" id="IPR013658">
    <property type="entry name" value="SGL"/>
</dbReference>
<gene>
    <name evidence="17" type="ORF">RM50_17115</name>
</gene>
<evidence type="ECO:0000256" key="4">
    <source>
        <dbReference type="ARBA" id="ARBA00001946"/>
    </source>
</evidence>
<feature type="binding site" evidence="15">
    <location>
        <position position="157"/>
    </location>
    <ligand>
        <name>a divalent metal cation</name>
        <dbReference type="ChEBI" id="CHEBI:60240"/>
    </ligand>
</feature>
<evidence type="ECO:0000256" key="5">
    <source>
        <dbReference type="ARBA" id="ARBA00004496"/>
    </source>
</evidence>
<feature type="domain" description="SMP-30/Gluconolactonase/LRE-like region" evidence="16">
    <location>
        <begin position="14"/>
        <end position="265"/>
    </location>
</feature>
<dbReference type="EC" id="3.1.1.17" evidence="7"/>
<feature type="binding site" evidence="15">
    <location>
        <position position="119"/>
    </location>
    <ligand>
        <name>substrate</name>
    </ligand>
</feature>
<comment type="cofactor">
    <cofactor evidence="3">
        <name>Mn(2+)</name>
        <dbReference type="ChEBI" id="CHEBI:29035"/>
    </cofactor>
</comment>
<dbReference type="GO" id="GO:0019853">
    <property type="term" value="P:L-ascorbic acid biosynthetic process"/>
    <property type="evidence" value="ECO:0007669"/>
    <property type="project" value="TreeGrafter"/>
</dbReference>
<feature type="active site" description="Proton donor/acceptor" evidence="14">
    <location>
        <position position="207"/>
    </location>
</feature>
<dbReference type="RefSeq" id="WP_043455077.1">
    <property type="nucleotide sequence ID" value="NZ_JWTB01000035.1"/>
</dbReference>
<evidence type="ECO:0000256" key="13">
    <source>
        <dbReference type="ARBA" id="ARBA00032464"/>
    </source>
</evidence>
<dbReference type="PRINTS" id="PR01790">
    <property type="entry name" value="SMP30FAMILY"/>
</dbReference>
<evidence type="ECO:0000256" key="12">
    <source>
        <dbReference type="ARBA" id="ARBA00022837"/>
    </source>
</evidence>
<dbReference type="Proteomes" id="UP000031196">
    <property type="component" value="Unassembled WGS sequence"/>
</dbReference>
<name>A0A0B4CVV9_PSEPS</name>
<dbReference type="InterPro" id="IPR011042">
    <property type="entry name" value="6-blade_b-propeller_TolB-like"/>
</dbReference>
<evidence type="ECO:0000256" key="2">
    <source>
        <dbReference type="ARBA" id="ARBA00001913"/>
    </source>
</evidence>
<dbReference type="SUPFAM" id="SSF63829">
    <property type="entry name" value="Calcium-dependent phosphotriesterase"/>
    <property type="match status" value="1"/>
</dbReference>
<feature type="binding site" evidence="15">
    <location>
        <position position="16"/>
    </location>
    <ligand>
        <name>a divalent metal cation</name>
        <dbReference type="ChEBI" id="CHEBI:60240"/>
    </ligand>
</feature>
<keyword evidence="9" id="KW-0963">Cytoplasm</keyword>
<evidence type="ECO:0000256" key="1">
    <source>
        <dbReference type="ARBA" id="ARBA00001589"/>
    </source>
</evidence>
<evidence type="ECO:0000256" key="7">
    <source>
        <dbReference type="ARBA" id="ARBA00013227"/>
    </source>
</evidence>
<dbReference type="InterPro" id="IPR008367">
    <property type="entry name" value="Regucalcin"/>
</dbReference>
<evidence type="ECO:0000256" key="3">
    <source>
        <dbReference type="ARBA" id="ARBA00001936"/>
    </source>
</evidence>
<keyword evidence="10 15" id="KW-0479">Metal-binding</keyword>
<organism evidence="17 18">
    <name type="scientific">Pseudarthrobacter phenanthrenivorans</name>
    <name type="common">Arthrobacter phenanthrenivorans</name>
    <dbReference type="NCBI Taxonomy" id="361575"/>
    <lineage>
        <taxon>Bacteria</taxon>
        <taxon>Bacillati</taxon>
        <taxon>Actinomycetota</taxon>
        <taxon>Actinomycetes</taxon>
        <taxon>Micrococcales</taxon>
        <taxon>Micrococcaceae</taxon>
        <taxon>Pseudarthrobacter</taxon>
    </lineage>
</organism>
<dbReference type="PANTHER" id="PTHR10907">
    <property type="entry name" value="REGUCALCIN"/>
    <property type="match status" value="1"/>
</dbReference>
<comment type="cofactor">
    <cofactor evidence="4">
        <name>Mg(2+)</name>
        <dbReference type="ChEBI" id="CHEBI:18420"/>
    </cofactor>
</comment>
<dbReference type="InterPro" id="IPR005511">
    <property type="entry name" value="SMP-30"/>
</dbReference>
<comment type="catalytic activity">
    <reaction evidence="1">
        <text>D-glucono-1,5-lactone + H2O = D-gluconate + H(+)</text>
        <dbReference type="Rhea" id="RHEA:10440"/>
        <dbReference type="ChEBI" id="CHEBI:15377"/>
        <dbReference type="ChEBI" id="CHEBI:15378"/>
        <dbReference type="ChEBI" id="CHEBI:16217"/>
        <dbReference type="ChEBI" id="CHEBI:18391"/>
        <dbReference type="EC" id="3.1.1.17"/>
    </reaction>
</comment>
<feature type="binding site" evidence="15">
    <location>
        <position position="101"/>
    </location>
    <ligand>
        <name>substrate</name>
    </ligand>
</feature>
<dbReference type="GO" id="GO:0005737">
    <property type="term" value="C:cytoplasm"/>
    <property type="evidence" value="ECO:0007669"/>
    <property type="project" value="UniProtKB-SubCell"/>
</dbReference>
<evidence type="ECO:0000313" key="17">
    <source>
        <dbReference type="EMBL" id="KIC65289.1"/>
    </source>
</evidence>
<comment type="caution">
    <text evidence="17">The sequence shown here is derived from an EMBL/GenBank/DDBJ whole genome shotgun (WGS) entry which is preliminary data.</text>
</comment>
<dbReference type="Gene3D" id="2.120.10.30">
    <property type="entry name" value="TolB, C-terminal domain"/>
    <property type="match status" value="1"/>
</dbReference>
<dbReference type="EMBL" id="JWTB01000035">
    <property type="protein sequence ID" value="KIC65289.1"/>
    <property type="molecule type" value="Genomic_DNA"/>
</dbReference>
<keyword evidence="12" id="KW-0106">Calcium</keyword>